<dbReference type="InterPro" id="IPR011006">
    <property type="entry name" value="CheY-like_superfamily"/>
</dbReference>
<evidence type="ECO:0000256" key="1">
    <source>
        <dbReference type="ARBA" id="ARBA00023012"/>
    </source>
</evidence>
<keyword evidence="2" id="KW-0805">Transcription regulation</keyword>
<dbReference type="GO" id="GO:0000976">
    <property type="term" value="F:transcription cis-regulatory region binding"/>
    <property type="evidence" value="ECO:0007669"/>
    <property type="project" value="TreeGrafter"/>
</dbReference>
<evidence type="ECO:0000256" key="2">
    <source>
        <dbReference type="ARBA" id="ARBA00023015"/>
    </source>
</evidence>
<comment type="caution">
    <text evidence="5">Lacks conserved residue(s) required for the propagation of feature annotation.</text>
</comment>
<dbReference type="PROSITE" id="PS50110">
    <property type="entry name" value="RESPONSE_REGULATORY"/>
    <property type="match status" value="1"/>
</dbReference>
<gene>
    <name evidence="7" type="ORF">H7R39_01705</name>
</gene>
<dbReference type="Gene3D" id="3.40.50.2300">
    <property type="match status" value="1"/>
</dbReference>
<dbReference type="EMBL" id="JACLZK010000001">
    <property type="protein sequence ID" value="MBC2882006.1"/>
    <property type="molecule type" value="Genomic_DNA"/>
</dbReference>
<evidence type="ECO:0000256" key="4">
    <source>
        <dbReference type="ARBA" id="ARBA00023163"/>
    </source>
</evidence>
<dbReference type="AlphaFoldDB" id="A0A842J2J3"/>
<evidence type="ECO:0000313" key="7">
    <source>
        <dbReference type="EMBL" id="MBC2882006.1"/>
    </source>
</evidence>
<dbReference type="PANTHER" id="PTHR48111:SF22">
    <property type="entry name" value="REGULATOR OF RPOS"/>
    <property type="match status" value="1"/>
</dbReference>
<dbReference type="GO" id="GO:0032993">
    <property type="term" value="C:protein-DNA complex"/>
    <property type="evidence" value="ECO:0007669"/>
    <property type="project" value="TreeGrafter"/>
</dbReference>
<evidence type="ECO:0000256" key="3">
    <source>
        <dbReference type="ARBA" id="ARBA00023125"/>
    </source>
</evidence>
<organism evidence="7 8">
    <name type="scientific">Campylobacter massiliensis</name>
    <dbReference type="NCBI Taxonomy" id="2762557"/>
    <lineage>
        <taxon>Bacteria</taxon>
        <taxon>Pseudomonadati</taxon>
        <taxon>Campylobacterota</taxon>
        <taxon>Epsilonproteobacteria</taxon>
        <taxon>Campylobacterales</taxon>
        <taxon>Campylobacteraceae</taxon>
        <taxon>Campylobacter</taxon>
    </lineage>
</organism>
<accession>A0A842J2J3</accession>
<dbReference type="SMART" id="SM00448">
    <property type="entry name" value="REC"/>
    <property type="match status" value="1"/>
</dbReference>
<dbReference type="GO" id="GO:0005829">
    <property type="term" value="C:cytosol"/>
    <property type="evidence" value="ECO:0007669"/>
    <property type="project" value="TreeGrafter"/>
</dbReference>
<evidence type="ECO:0000259" key="6">
    <source>
        <dbReference type="PROSITE" id="PS50110"/>
    </source>
</evidence>
<keyword evidence="4" id="KW-0804">Transcription</keyword>
<comment type="caution">
    <text evidence="7">The sequence shown here is derived from an EMBL/GenBank/DDBJ whole genome shotgun (WGS) entry which is preliminary data.</text>
</comment>
<sequence length="308" mass="35494">MRVLIIENEIYLAQSIASKLENLGYECEIARSAAEAMKSEPEQRAKEGAKDVHFDVVLLSSAFAGDDTLKIIQKFKDSVVILLITYISNDTVSIPIKAGASDYIQKPFMIEELVRKIKHFEEFRRLQTFIKTYQDYLNYHFKAVSALNFDFKRIKLPLLIKCNKMINADNFVFEYAKALNLSFKYVPLEPGIDVEAIAAANPRTLLYFSNFQILRQEAKNQIISLAAKRKLIASSTNPNEEAPMETLNIASDEKNFQIDEILTIDDYIKHIIVNYQDKYPDTELSKKLGISRKSLWEKRKKYDVVKKK</sequence>
<evidence type="ECO:0000256" key="5">
    <source>
        <dbReference type="PROSITE-ProRule" id="PRU00169"/>
    </source>
</evidence>
<dbReference type="GO" id="GO:0006355">
    <property type="term" value="P:regulation of DNA-templated transcription"/>
    <property type="evidence" value="ECO:0007669"/>
    <property type="project" value="TreeGrafter"/>
</dbReference>
<dbReference type="Proteomes" id="UP000552683">
    <property type="component" value="Unassembled WGS sequence"/>
</dbReference>
<proteinExistence type="predicted"/>
<dbReference type="PANTHER" id="PTHR48111">
    <property type="entry name" value="REGULATOR OF RPOS"/>
    <property type="match status" value="1"/>
</dbReference>
<dbReference type="CDD" id="cd00156">
    <property type="entry name" value="REC"/>
    <property type="match status" value="1"/>
</dbReference>
<dbReference type="GO" id="GO:0000156">
    <property type="term" value="F:phosphorelay response regulator activity"/>
    <property type="evidence" value="ECO:0007669"/>
    <property type="project" value="TreeGrafter"/>
</dbReference>
<keyword evidence="3" id="KW-0238">DNA-binding</keyword>
<name>A0A842J2J3_9BACT</name>
<evidence type="ECO:0000313" key="8">
    <source>
        <dbReference type="Proteomes" id="UP000552683"/>
    </source>
</evidence>
<feature type="domain" description="Response regulatory" evidence="6">
    <location>
        <begin position="2"/>
        <end position="121"/>
    </location>
</feature>
<reference evidence="7 8" key="1">
    <citation type="submission" date="2020-08" db="EMBL/GenBank/DDBJ databases">
        <title>Complete genome and description of Campylobacter massiliensis Marseille-Q3452 sp. nov.</title>
        <authorList>
            <person name="Antezack A."/>
        </authorList>
    </citation>
    <scope>NUCLEOTIDE SEQUENCE [LARGE SCALE GENOMIC DNA]</scope>
    <source>
        <strain evidence="7 8">Marseille-Q3452</strain>
    </source>
</reference>
<dbReference type="RefSeq" id="WP_185897698.1">
    <property type="nucleotide sequence ID" value="NZ_JACLZK010000001.1"/>
</dbReference>
<dbReference type="InterPro" id="IPR039420">
    <property type="entry name" value="WalR-like"/>
</dbReference>
<protein>
    <submittedName>
        <fullName evidence="7">Response regulator</fullName>
    </submittedName>
</protein>
<keyword evidence="1" id="KW-0902">Two-component regulatory system</keyword>
<keyword evidence="8" id="KW-1185">Reference proteome</keyword>
<dbReference type="Pfam" id="PF00072">
    <property type="entry name" value="Response_reg"/>
    <property type="match status" value="1"/>
</dbReference>
<dbReference type="SUPFAM" id="SSF52172">
    <property type="entry name" value="CheY-like"/>
    <property type="match status" value="1"/>
</dbReference>
<dbReference type="InterPro" id="IPR001789">
    <property type="entry name" value="Sig_transdc_resp-reg_receiver"/>
</dbReference>